<dbReference type="InParanoid" id="E5R4E9"/>
<accession>E5R4E9</accession>
<keyword evidence="1" id="KW-0472">Membrane</keyword>
<dbReference type="VEuPathDB" id="FungiDB:LEMA_P046230.1"/>
<reference evidence="3" key="1">
    <citation type="journal article" date="2011" name="Nat. Commun.">
        <title>Effector diversification within compartments of the Leptosphaeria maculans genome affected by Repeat-Induced Point mutations.</title>
        <authorList>
            <person name="Rouxel T."/>
            <person name="Grandaubert J."/>
            <person name="Hane J.K."/>
            <person name="Hoede C."/>
            <person name="van de Wouw A.P."/>
            <person name="Couloux A."/>
            <person name="Dominguez V."/>
            <person name="Anthouard V."/>
            <person name="Bally P."/>
            <person name="Bourras S."/>
            <person name="Cozijnsen A.J."/>
            <person name="Ciuffetti L.M."/>
            <person name="Degrave A."/>
            <person name="Dilmaghani A."/>
            <person name="Duret L."/>
            <person name="Fudal I."/>
            <person name="Goodwin S.B."/>
            <person name="Gout L."/>
            <person name="Glaser N."/>
            <person name="Linglin J."/>
            <person name="Kema G.H.J."/>
            <person name="Lapalu N."/>
            <person name="Lawrence C.B."/>
            <person name="May K."/>
            <person name="Meyer M."/>
            <person name="Ollivier B."/>
            <person name="Poulain J."/>
            <person name="Schoch C.L."/>
            <person name="Simon A."/>
            <person name="Spatafora J.W."/>
            <person name="Stachowiak A."/>
            <person name="Turgeon B.G."/>
            <person name="Tyler B.M."/>
            <person name="Vincent D."/>
            <person name="Weissenbach J."/>
            <person name="Amselem J."/>
            <person name="Quesneville H."/>
            <person name="Oliver R.P."/>
            <person name="Wincker P."/>
            <person name="Balesdent M.-H."/>
            <person name="Howlett B.J."/>
        </authorList>
    </citation>
    <scope>NUCLEOTIDE SEQUENCE [LARGE SCALE GENOMIC DNA]</scope>
    <source>
        <strain evidence="3">JN3 / isolate v23.1.3 / race Av1-4-5-6-7-8</strain>
    </source>
</reference>
<keyword evidence="1" id="KW-1133">Transmembrane helix</keyword>
<protein>
    <submittedName>
        <fullName evidence="2">Predicted protein</fullName>
    </submittedName>
</protein>
<evidence type="ECO:0000313" key="2">
    <source>
        <dbReference type="EMBL" id="CBX91917.1"/>
    </source>
</evidence>
<name>E5R4E9_LEPMJ</name>
<proteinExistence type="predicted"/>
<gene>
    <name evidence="2" type="ORF">LEMA_P046230.1</name>
</gene>
<evidence type="ECO:0000313" key="3">
    <source>
        <dbReference type="Proteomes" id="UP000002668"/>
    </source>
</evidence>
<organism evidence="3">
    <name type="scientific">Leptosphaeria maculans (strain JN3 / isolate v23.1.3 / race Av1-4-5-6-7-8)</name>
    <name type="common">Blackleg fungus</name>
    <name type="synonym">Phoma lingam</name>
    <dbReference type="NCBI Taxonomy" id="985895"/>
    <lineage>
        <taxon>Eukaryota</taxon>
        <taxon>Fungi</taxon>
        <taxon>Dikarya</taxon>
        <taxon>Ascomycota</taxon>
        <taxon>Pezizomycotina</taxon>
        <taxon>Dothideomycetes</taxon>
        <taxon>Pleosporomycetidae</taxon>
        <taxon>Pleosporales</taxon>
        <taxon>Pleosporineae</taxon>
        <taxon>Leptosphaeriaceae</taxon>
        <taxon>Plenodomus</taxon>
        <taxon>Plenodomus lingam/Leptosphaeria maculans species complex</taxon>
    </lineage>
</organism>
<evidence type="ECO:0000256" key="1">
    <source>
        <dbReference type="SAM" id="Phobius"/>
    </source>
</evidence>
<dbReference type="HOGENOM" id="CLU_1603022_0_0_1"/>
<keyword evidence="3" id="KW-1185">Reference proteome</keyword>
<keyword evidence="1" id="KW-0812">Transmembrane</keyword>
<dbReference type="EMBL" id="FP929083">
    <property type="protein sequence ID" value="CBX91917.1"/>
    <property type="molecule type" value="Genomic_DNA"/>
</dbReference>
<sequence length="166" mass="18754">MCSRSNAYQPCILWYGGSQLVCIWEFMLVYGTTSCRTRRTAVESSGRFATEAASWSTKAVRRKIITLRISISIKRDRVGRTEPVRGRRCHRARAPYCAAYKDRPKDLVGIHIQSLLIKMPSSGVRNSCGDTILCAVKHPKIATPETIGNKKEYSATWESQRMRPKG</sequence>
<feature type="transmembrane region" description="Helical" evidence="1">
    <location>
        <begin position="12"/>
        <end position="30"/>
    </location>
</feature>
<dbReference type="Proteomes" id="UP000002668">
    <property type="component" value="Genome"/>
</dbReference>
<dbReference type="AlphaFoldDB" id="E5R4E9"/>